<dbReference type="GO" id="GO:0005856">
    <property type="term" value="C:cytoskeleton"/>
    <property type="evidence" value="ECO:0007669"/>
    <property type="project" value="TreeGrafter"/>
</dbReference>
<dbReference type="GO" id="GO:0005524">
    <property type="term" value="F:ATP binding"/>
    <property type="evidence" value="ECO:0007669"/>
    <property type="project" value="UniProtKB-UniRule"/>
</dbReference>
<evidence type="ECO:0000256" key="12">
    <source>
        <dbReference type="ARBA" id="ARBA00022840"/>
    </source>
</evidence>
<keyword evidence="9" id="KW-0863">Zinc-finger</keyword>
<dbReference type="FunFam" id="1.20.900.10:FF:000004">
    <property type="entry name" value="Rho guanine nucleotide exchange factor 2"/>
    <property type="match status" value="1"/>
</dbReference>
<dbReference type="PROSITE" id="PS50010">
    <property type="entry name" value="DH_2"/>
    <property type="match status" value="1"/>
</dbReference>
<proteinExistence type="predicted"/>
<dbReference type="AlphaFoldDB" id="M7BGW0"/>
<name>M7BGW0_CHEMY</name>
<dbReference type="GO" id="GO:0007015">
    <property type="term" value="P:actin filament organization"/>
    <property type="evidence" value="ECO:0007669"/>
    <property type="project" value="TreeGrafter"/>
</dbReference>
<evidence type="ECO:0000259" key="18">
    <source>
        <dbReference type="PROSITE" id="PS50011"/>
    </source>
</evidence>
<dbReference type="GO" id="GO:0035023">
    <property type="term" value="P:regulation of Rho protein signal transduction"/>
    <property type="evidence" value="ECO:0007669"/>
    <property type="project" value="TreeGrafter"/>
</dbReference>
<dbReference type="SUPFAM" id="SSF56112">
    <property type="entry name" value="Protein kinase-like (PK-like)"/>
    <property type="match status" value="1"/>
</dbReference>
<dbReference type="InterPro" id="IPR000719">
    <property type="entry name" value="Prot_kinase_dom"/>
</dbReference>
<reference evidence="20" key="1">
    <citation type="journal article" date="2013" name="Nat. Genet.">
        <title>The draft genomes of soft-shell turtle and green sea turtle yield insights into the development and evolution of the turtle-specific body plan.</title>
        <authorList>
            <person name="Wang Z."/>
            <person name="Pascual-Anaya J."/>
            <person name="Zadissa A."/>
            <person name="Li W."/>
            <person name="Niimura Y."/>
            <person name="Huang Z."/>
            <person name="Li C."/>
            <person name="White S."/>
            <person name="Xiong Z."/>
            <person name="Fang D."/>
            <person name="Wang B."/>
            <person name="Ming Y."/>
            <person name="Chen Y."/>
            <person name="Zheng Y."/>
            <person name="Kuraku S."/>
            <person name="Pignatelli M."/>
            <person name="Herrero J."/>
            <person name="Beal K."/>
            <person name="Nozawa M."/>
            <person name="Li Q."/>
            <person name="Wang J."/>
            <person name="Zhang H."/>
            <person name="Yu L."/>
            <person name="Shigenobu S."/>
            <person name="Wang J."/>
            <person name="Liu J."/>
            <person name="Flicek P."/>
            <person name="Searle S."/>
            <person name="Wang J."/>
            <person name="Kuratani S."/>
            <person name="Yin Y."/>
            <person name="Aken B."/>
            <person name="Zhang G."/>
            <person name="Irie N."/>
        </authorList>
    </citation>
    <scope>NUCLEOTIDE SEQUENCE [LARGE SCALE GENOMIC DNA]</scope>
</reference>
<evidence type="ECO:0000256" key="7">
    <source>
        <dbReference type="ARBA" id="ARBA00022723"/>
    </source>
</evidence>
<accession>M7BGW0</accession>
<keyword evidence="7" id="KW-0479">Metal-binding</keyword>
<dbReference type="EMBL" id="KB545907">
    <property type="protein sequence ID" value="EMP31308.1"/>
    <property type="molecule type" value="Genomic_DNA"/>
</dbReference>
<keyword evidence="20" id="KW-1185">Reference proteome</keyword>
<dbReference type="InterPro" id="IPR020635">
    <property type="entry name" value="Tyr_kinase_cat_dom"/>
</dbReference>
<dbReference type="Gene3D" id="3.30.60.20">
    <property type="match status" value="1"/>
</dbReference>
<dbReference type="SMART" id="SM00325">
    <property type="entry name" value="RhoGEF"/>
    <property type="match status" value="1"/>
</dbReference>
<dbReference type="PANTHER" id="PTHR13944:SF20">
    <property type="entry name" value="RHO GUANINE NUCLEOTIDE EXCHANGE FACTOR 2"/>
    <property type="match status" value="1"/>
</dbReference>
<evidence type="ECO:0000256" key="4">
    <source>
        <dbReference type="ARBA" id="ARBA00022553"/>
    </source>
</evidence>
<dbReference type="SMART" id="SM00219">
    <property type="entry name" value="TyrKc"/>
    <property type="match status" value="1"/>
</dbReference>
<dbReference type="GO" id="GO:0000902">
    <property type="term" value="P:cell morphogenesis"/>
    <property type="evidence" value="ECO:0007669"/>
    <property type="project" value="TreeGrafter"/>
</dbReference>
<dbReference type="PROSITE" id="PS50011">
    <property type="entry name" value="PROTEIN_KINASE_DOM"/>
    <property type="match status" value="1"/>
</dbReference>
<evidence type="ECO:0000256" key="14">
    <source>
        <dbReference type="ARBA" id="ARBA00023137"/>
    </source>
</evidence>
<dbReference type="PANTHER" id="PTHR13944">
    <property type="entry name" value="AGAP007712-PA"/>
    <property type="match status" value="1"/>
</dbReference>
<evidence type="ECO:0000256" key="5">
    <source>
        <dbReference type="ARBA" id="ARBA00022658"/>
    </source>
</evidence>
<dbReference type="SUPFAM" id="SSF50729">
    <property type="entry name" value="PH domain-like"/>
    <property type="match status" value="1"/>
</dbReference>
<feature type="domain" description="Protein kinase" evidence="18">
    <location>
        <begin position="766"/>
        <end position="1063"/>
    </location>
</feature>
<keyword evidence="10" id="KW-0418">Kinase</keyword>
<keyword evidence="4" id="KW-0597">Phosphoprotein</keyword>
<dbReference type="FunFam" id="3.30.200.20:FF:000089">
    <property type="entry name" value="Tyrosine-protein kinase"/>
    <property type="match status" value="1"/>
</dbReference>
<comment type="subcellular location">
    <subcellularLocation>
        <location evidence="1">Cytoplasm</location>
    </subcellularLocation>
</comment>
<keyword evidence="12 15" id="KW-0067">ATP-binding</keyword>
<dbReference type="GO" id="GO:0005085">
    <property type="term" value="F:guanyl-nucleotide exchange factor activity"/>
    <property type="evidence" value="ECO:0007669"/>
    <property type="project" value="UniProtKB-KW"/>
</dbReference>
<dbReference type="PRINTS" id="PR00109">
    <property type="entry name" value="TYRKINASE"/>
</dbReference>
<gene>
    <name evidence="19" type="ORF">UY3_11532</name>
</gene>
<evidence type="ECO:0000259" key="17">
    <source>
        <dbReference type="PROSITE" id="PS50010"/>
    </source>
</evidence>
<evidence type="ECO:0000256" key="13">
    <source>
        <dbReference type="ARBA" id="ARBA00023054"/>
    </source>
</evidence>
<dbReference type="Gene3D" id="3.30.200.20">
    <property type="entry name" value="Phosphorylase Kinase, domain 1"/>
    <property type="match status" value="1"/>
</dbReference>
<dbReference type="Pfam" id="PF07714">
    <property type="entry name" value="PK_Tyr_Ser-Thr"/>
    <property type="match status" value="2"/>
</dbReference>
<dbReference type="EC" id="2.7.10.2" evidence="2"/>
<dbReference type="SUPFAM" id="SSF57889">
    <property type="entry name" value="Cysteine-rich domain"/>
    <property type="match status" value="1"/>
</dbReference>
<dbReference type="PROSITE" id="PS00107">
    <property type="entry name" value="PROTEIN_KINASE_ATP"/>
    <property type="match status" value="1"/>
</dbReference>
<dbReference type="Gene3D" id="1.10.510.10">
    <property type="entry name" value="Transferase(Phosphotransferase) domain 1"/>
    <property type="match status" value="1"/>
</dbReference>
<dbReference type="InterPro" id="IPR001245">
    <property type="entry name" value="Ser-Thr/Tyr_kinase_cat_dom"/>
</dbReference>
<dbReference type="InterPro" id="IPR046349">
    <property type="entry name" value="C1-like_sf"/>
</dbReference>
<dbReference type="GO" id="GO:0045666">
    <property type="term" value="P:positive regulation of neuron differentiation"/>
    <property type="evidence" value="ECO:0007669"/>
    <property type="project" value="TreeGrafter"/>
</dbReference>
<evidence type="ECO:0000256" key="6">
    <source>
        <dbReference type="ARBA" id="ARBA00022679"/>
    </source>
</evidence>
<dbReference type="GO" id="GO:0004715">
    <property type="term" value="F:non-membrane spanning protein tyrosine kinase activity"/>
    <property type="evidence" value="ECO:0007669"/>
    <property type="project" value="UniProtKB-EC"/>
</dbReference>
<organism evidence="19 20">
    <name type="scientific">Chelonia mydas</name>
    <name type="common">Green sea-turtle</name>
    <name type="synonym">Chelonia agassizi</name>
    <dbReference type="NCBI Taxonomy" id="8469"/>
    <lineage>
        <taxon>Eukaryota</taxon>
        <taxon>Metazoa</taxon>
        <taxon>Chordata</taxon>
        <taxon>Craniata</taxon>
        <taxon>Vertebrata</taxon>
        <taxon>Euteleostomi</taxon>
        <taxon>Archelosauria</taxon>
        <taxon>Testudinata</taxon>
        <taxon>Testudines</taxon>
        <taxon>Cryptodira</taxon>
        <taxon>Durocryptodira</taxon>
        <taxon>Americhelydia</taxon>
        <taxon>Chelonioidea</taxon>
        <taxon>Cheloniidae</taxon>
        <taxon>Chelonia</taxon>
    </lineage>
</organism>
<evidence type="ECO:0000256" key="1">
    <source>
        <dbReference type="ARBA" id="ARBA00004496"/>
    </source>
</evidence>
<dbReference type="GO" id="GO:0005737">
    <property type="term" value="C:cytoplasm"/>
    <property type="evidence" value="ECO:0007669"/>
    <property type="project" value="UniProtKB-SubCell"/>
</dbReference>
<feature type="domain" description="PH" evidence="16">
    <location>
        <begin position="573"/>
        <end position="687"/>
    </location>
</feature>
<keyword evidence="3" id="KW-0963">Cytoplasm</keyword>
<feature type="binding site" evidence="15">
    <location>
        <position position="795"/>
    </location>
    <ligand>
        <name>ATP</name>
        <dbReference type="ChEBI" id="CHEBI:30616"/>
    </ligand>
</feature>
<dbReference type="InterPro" id="IPR008266">
    <property type="entry name" value="Tyr_kinase_AS"/>
</dbReference>
<evidence type="ECO:0000313" key="20">
    <source>
        <dbReference type="Proteomes" id="UP000031443"/>
    </source>
</evidence>
<keyword evidence="5" id="KW-0344">Guanine-nucleotide releasing factor</keyword>
<dbReference type="InterPro" id="IPR017441">
    <property type="entry name" value="Protein_kinase_ATP_BS"/>
</dbReference>
<evidence type="ECO:0000256" key="11">
    <source>
        <dbReference type="ARBA" id="ARBA00022833"/>
    </source>
</evidence>
<dbReference type="PROSITE" id="PS00109">
    <property type="entry name" value="PROTEIN_KINASE_TYR"/>
    <property type="match status" value="1"/>
</dbReference>
<dbReference type="InterPro" id="IPR001849">
    <property type="entry name" value="PH_domain"/>
</dbReference>
<dbReference type="Proteomes" id="UP000031443">
    <property type="component" value="Unassembled WGS sequence"/>
</dbReference>
<dbReference type="GO" id="GO:0008017">
    <property type="term" value="F:microtubule binding"/>
    <property type="evidence" value="ECO:0007669"/>
    <property type="project" value="TreeGrafter"/>
</dbReference>
<keyword evidence="14" id="KW-0829">Tyrosine-protein kinase</keyword>
<dbReference type="GO" id="GO:0008270">
    <property type="term" value="F:zinc ion binding"/>
    <property type="evidence" value="ECO:0007669"/>
    <property type="project" value="UniProtKB-KW"/>
</dbReference>
<dbReference type="InterPro" id="IPR000219">
    <property type="entry name" value="DH_dom"/>
</dbReference>
<keyword evidence="11" id="KW-0862">Zinc</keyword>
<evidence type="ECO:0000256" key="8">
    <source>
        <dbReference type="ARBA" id="ARBA00022741"/>
    </source>
</evidence>
<dbReference type="CDD" id="cd00160">
    <property type="entry name" value="RhoGEF"/>
    <property type="match status" value="1"/>
</dbReference>
<dbReference type="Pfam" id="PF00621">
    <property type="entry name" value="RhoGEF"/>
    <property type="match status" value="1"/>
</dbReference>
<sequence>MKEGKEKDARYTNGHLFTTITVSGMTMCFACNKSITAKEALICPTLSAVGVLVHDWRDHSTENGLPGALEEEAIGDLGLSLRIHVHACNVTIHNRCKDTLPNCTKVKQKQQKAALLKNNSALQSVSLRNKRLHGAANKSQVLSGDGATLPPPGSTWVLHSEAVEMAFSPEERNFNDESPLGLRRILSQSTDSLNIRNRTLSVESLIDEGATVIYSQLMSNFETDEKDFAADSWSLAVDNNYLQQHKKEVMKRQDVIYELIQTEMHHVRTLKIMINMFRKGMLEDLQMDPALVQSMFPCVDELSEIHDRFLVQLLERRKESLATNSSKNFVIHRLGDILIQQFSGPSAEQMKKAYTEFCSRHNKAVKLYKELFARDKRFQQFIRRLTRSSVLRRHGVQECILLVTQRITKYPVLIDRILQNSKGNEADQQDLGTALTLVKDLISAIDQEVHESEKNARLQEIYGRVDGRSKAQLAWEGHSGSFCKEELWRRKLPEAMTGTSLRLFPGVAAPRGASAQLLVPSAAGRGSIPPPAAAWLMLSESAGLQRLVASSHRPQAPRLDALVSFLLLADVLVLLMTDVLIFLQEKDQKFTFPTLPGEDQLCRCDRVGWPGTLGTCSHCPGSWVVLAALAQDKPAVISLQNLIVRDIANQEKGMFLISATPPEMYEVHAASRDDRNTWMKIIQQTVRLETPPPVGAGAGLFEARFLALRLLVPGRYQFEPGGVGAPTIPSLIHHHLQSRQVLTTKCPFVLRNPVAKAQWDLSHEDVVLGELLGSGNFGEVYSGRLSYDNTPVAVKTCREHLAPETKHKFLMEARILRCYSHPNVVRIIGVCARKQPVFIVMELVSGGDFLSFLRSEGSRLWIPDLIHFAVQAAAGMAYLESNGCIHRDLAARNCLVGEGNVLKISDFGMSRQEANGVYASQGGMKHIPIKWTAPEALRYGRHHWSVLYSGDAVVAYPSLTGNPADHVTKGYGIRPPSLTSPVWVDGRPVLDGERRLELRGPAVGDLQPGGRPLPRHVEPAGGFRMRAPKRCPVEVYDVMLRCWEASPSLRPKFSAIQQEMTQLGWNSE</sequence>
<dbReference type="GO" id="GO:0032587">
    <property type="term" value="C:ruffle membrane"/>
    <property type="evidence" value="ECO:0007669"/>
    <property type="project" value="TreeGrafter"/>
</dbReference>
<evidence type="ECO:0000256" key="3">
    <source>
        <dbReference type="ARBA" id="ARBA00022490"/>
    </source>
</evidence>
<dbReference type="InterPro" id="IPR011009">
    <property type="entry name" value="Kinase-like_dom_sf"/>
</dbReference>
<evidence type="ECO:0000313" key="19">
    <source>
        <dbReference type="EMBL" id="EMP31308.1"/>
    </source>
</evidence>
<dbReference type="Gene3D" id="2.30.29.30">
    <property type="entry name" value="Pleckstrin-homology domain (PH domain)/Phosphotyrosine-binding domain (PTB)"/>
    <property type="match status" value="1"/>
</dbReference>
<dbReference type="InterPro" id="IPR041020">
    <property type="entry name" value="PH_16"/>
</dbReference>
<dbReference type="Pfam" id="PF17838">
    <property type="entry name" value="PH_16"/>
    <property type="match status" value="1"/>
</dbReference>
<dbReference type="STRING" id="8469.M7BGW0"/>
<evidence type="ECO:0000256" key="9">
    <source>
        <dbReference type="ARBA" id="ARBA00022771"/>
    </source>
</evidence>
<dbReference type="InterPro" id="IPR051632">
    <property type="entry name" value="Rho_GEF"/>
</dbReference>
<protein>
    <recommendedName>
        <fullName evidence="2">non-specific protein-tyrosine kinase</fullName>
        <ecNumber evidence="2">2.7.10.2</ecNumber>
    </recommendedName>
</protein>
<dbReference type="InterPro" id="IPR035899">
    <property type="entry name" value="DBL_dom_sf"/>
</dbReference>
<evidence type="ECO:0000256" key="15">
    <source>
        <dbReference type="PROSITE-ProRule" id="PRU10141"/>
    </source>
</evidence>
<keyword evidence="13" id="KW-0175">Coiled coil</keyword>
<dbReference type="SUPFAM" id="SSF48065">
    <property type="entry name" value="DBL homology domain (DH-domain)"/>
    <property type="match status" value="1"/>
</dbReference>
<dbReference type="PROSITE" id="PS50003">
    <property type="entry name" value="PH_DOMAIN"/>
    <property type="match status" value="1"/>
</dbReference>
<evidence type="ECO:0000256" key="2">
    <source>
        <dbReference type="ARBA" id="ARBA00011903"/>
    </source>
</evidence>
<keyword evidence="8 15" id="KW-0547">Nucleotide-binding</keyword>
<keyword evidence="6" id="KW-0808">Transferase</keyword>
<evidence type="ECO:0000259" key="16">
    <source>
        <dbReference type="PROSITE" id="PS50003"/>
    </source>
</evidence>
<feature type="domain" description="DH" evidence="17">
    <location>
        <begin position="251"/>
        <end position="448"/>
    </location>
</feature>
<evidence type="ECO:0000256" key="10">
    <source>
        <dbReference type="ARBA" id="ARBA00022777"/>
    </source>
</evidence>
<dbReference type="Gene3D" id="1.20.900.10">
    <property type="entry name" value="Dbl homology (DH) domain"/>
    <property type="match status" value="1"/>
</dbReference>
<dbReference type="InterPro" id="IPR011993">
    <property type="entry name" value="PH-like_dom_sf"/>
</dbReference>